<dbReference type="AlphaFoldDB" id="A0A828PWS5"/>
<evidence type="ECO:0000313" key="4">
    <source>
        <dbReference type="Proteomes" id="UP000005341"/>
    </source>
</evidence>
<organism evidence="3 4">
    <name type="scientific">Actinobacillus pleuropneumoniae serovar 6 str. Femo</name>
    <dbReference type="NCBI Taxonomy" id="754256"/>
    <lineage>
        <taxon>Bacteria</taxon>
        <taxon>Pseudomonadati</taxon>
        <taxon>Pseudomonadota</taxon>
        <taxon>Gammaproteobacteria</taxon>
        <taxon>Pasteurellales</taxon>
        <taxon>Pasteurellaceae</taxon>
        <taxon>Actinobacillus</taxon>
    </lineage>
</organism>
<dbReference type="RefSeq" id="WP_005607263.1">
    <property type="nucleotide sequence ID" value="NZ_ADOG01000008.1"/>
</dbReference>
<feature type="compositionally biased region" description="Basic and acidic residues" evidence="1">
    <location>
        <begin position="54"/>
        <end position="67"/>
    </location>
</feature>
<feature type="domain" description="DUF4224" evidence="2">
    <location>
        <begin position="7"/>
        <end position="51"/>
    </location>
</feature>
<evidence type="ECO:0000313" key="3">
    <source>
        <dbReference type="EMBL" id="EFM92530.1"/>
    </source>
</evidence>
<protein>
    <recommendedName>
        <fullName evidence="2">DUF4224 domain-containing protein</fullName>
    </recommendedName>
</protein>
<feature type="region of interest" description="Disordered" evidence="1">
    <location>
        <begin position="54"/>
        <end position="75"/>
    </location>
</feature>
<dbReference type="Proteomes" id="UP000005341">
    <property type="component" value="Unassembled WGS sequence"/>
</dbReference>
<sequence length="75" mass="8810">MNIYQDFLALEELQFLTGRKQKKMIIEQLNKMGIPFVKNGNGFPIVRRDYASRTKTKKQESANEHDWIPNVIRTA</sequence>
<dbReference type="Pfam" id="PF13986">
    <property type="entry name" value="DUF4224"/>
    <property type="match status" value="1"/>
</dbReference>
<comment type="caution">
    <text evidence="3">The sequence shown here is derived from an EMBL/GenBank/DDBJ whole genome shotgun (WGS) entry which is preliminary data.</text>
</comment>
<reference evidence="3 4" key="1">
    <citation type="journal article" date="2010" name="J. Bacteriol.">
        <title>Comparative genomic characterization of Actinobacillus pleuropneumoniae.</title>
        <authorList>
            <person name="Xu Z."/>
            <person name="Chen X."/>
            <person name="Li L."/>
            <person name="Li T."/>
            <person name="Wang S."/>
            <person name="Chen H."/>
            <person name="Zhou R."/>
        </authorList>
    </citation>
    <scope>NUCLEOTIDE SEQUENCE [LARGE SCALE GENOMIC DNA]</scope>
    <source>
        <strain evidence="3 4">Femo</strain>
    </source>
</reference>
<name>A0A828PWS5_ACTPL</name>
<accession>A0A828PWS5</accession>
<proteinExistence type="predicted"/>
<evidence type="ECO:0000256" key="1">
    <source>
        <dbReference type="SAM" id="MobiDB-lite"/>
    </source>
</evidence>
<evidence type="ECO:0000259" key="2">
    <source>
        <dbReference type="Pfam" id="PF13986"/>
    </source>
</evidence>
<dbReference type="EMBL" id="ADOG01000008">
    <property type="protein sequence ID" value="EFM92530.1"/>
    <property type="molecule type" value="Genomic_DNA"/>
</dbReference>
<gene>
    <name evidence="3" type="ORF">appser6_5670</name>
</gene>
<dbReference type="InterPro" id="IPR025319">
    <property type="entry name" value="DUF4224"/>
</dbReference>